<sequence length="243" mass="25925">MARKAAFSIRDIDARTLWPETDGGLSQSQSITHGREEVELPVQLLSFASAEGTDVKTLGPWVTQYLAFSEPCPFLSGGCDCKSSLQLVRMKGTGRESGSDSGARSLLTKPKCMAADGSHCPGYTLQSPRELRNVSMPRLPPAQSRLSLQKTQQQGGKDRQTAGPSRAHVEPRSACVFRHKATVTDREAGALAGAHTSLAWELQKVKENFHQGPEVLGPGCALCRQGSPPVVTPSSGTKTVTAA</sequence>
<gene>
    <name evidence="2" type="ORF">MRATA1EN1_LOCUS8255</name>
</gene>
<evidence type="ECO:0000256" key="1">
    <source>
        <dbReference type="SAM" id="MobiDB-lite"/>
    </source>
</evidence>
<feature type="compositionally biased region" description="Polar residues" evidence="1">
    <location>
        <begin position="144"/>
        <end position="155"/>
    </location>
</feature>
<accession>A0ABN8YCM3</accession>
<name>A0ABN8YCM3_RANTA</name>
<evidence type="ECO:0000313" key="3">
    <source>
        <dbReference type="Proteomes" id="UP001176941"/>
    </source>
</evidence>
<dbReference type="Proteomes" id="UP001176941">
    <property type="component" value="Chromosome 19"/>
</dbReference>
<evidence type="ECO:0000313" key="2">
    <source>
        <dbReference type="EMBL" id="CAI9159293.1"/>
    </source>
</evidence>
<reference evidence="2" key="1">
    <citation type="submission" date="2023-04" db="EMBL/GenBank/DDBJ databases">
        <authorList>
            <consortium name="ELIXIR-Norway"/>
        </authorList>
    </citation>
    <scope>NUCLEOTIDE SEQUENCE [LARGE SCALE GENOMIC DNA]</scope>
</reference>
<feature type="region of interest" description="Disordered" evidence="1">
    <location>
        <begin position="135"/>
        <end position="170"/>
    </location>
</feature>
<dbReference type="EMBL" id="OX459955">
    <property type="protein sequence ID" value="CAI9159293.1"/>
    <property type="molecule type" value="Genomic_DNA"/>
</dbReference>
<proteinExistence type="predicted"/>
<protein>
    <submittedName>
        <fullName evidence="2">Uncharacterized protein</fullName>
    </submittedName>
</protein>
<organism evidence="2 3">
    <name type="scientific">Rangifer tarandus platyrhynchus</name>
    <name type="common">Svalbard reindeer</name>
    <dbReference type="NCBI Taxonomy" id="3082113"/>
    <lineage>
        <taxon>Eukaryota</taxon>
        <taxon>Metazoa</taxon>
        <taxon>Chordata</taxon>
        <taxon>Craniata</taxon>
        <taxon>Vertebrata</taxon>
        <taxon>Euteleostomi</taxon>
        <taxon>Mammalia</taxon>
        <taxon>Eutheria</taxon>
        <taxon>Laurasiatheria</taxon>
        <taxon>Artiodactyla</taxon>
        <taxon>Ruminantia</taxon>
        <taxon>Pecora</taxon>
        <taxon>Cervidae</taxon>
        <taxon>Odocoileinae</taxon>
        <taxon>Rangifer</taxon>
    </lineage>
</organism>
<keyword evidence="3" id="KW-1185">Reference proteome</keyword>